<comment type="caution">
    <text evidence="2">The sequence shown here is derived from an EMBL/GenBank/DDBJ whole genome shotgun (WGS) entry which is preliminary data.</text>
</comment>
<dbReference type="InterPro" id="IPR014030">
    <property type="entry name" value="Ketoacyl_synth_N"/>
</dbReference>
<keyword evidence="3" id="KW-1185">Reference proteome</keyword>
<evidence type="ECO:0000313" key="2">
    <source>
        <dbReference type="EMBL" id="KAA2265816.1"/>
    </source>
</evidence>
<dbReference type="AlphaFoldDB" id="A0A5B2XQX8"/>
<gene>
    <name evidence="2" type="ORF">F0L68_04470</name>
</gene>
<feature type="domain" description="Beta-ketoacyl synthase-like N-terminal" evidence="1">
    <location>
        <begin position="48"/>
        <end position="171"/>
    </location>
</feature>
<accession>A0A5B2XQX8</accession>
<name>A0A5B2XQX8_9PSEU</name>
<proteinExistence type="predicted"/>
<dbReference type="Gene3D" id="3.40.47.10">
    <property type="match status" value="1"/>
</dbReference>
<reference evidence="2 3" key="2">
    <citation type="submission" date="2019-09" db="EMBL/GenBank/DDBJ databases">
        <authorList>
            <person name="Jin C."/>
        </authorList>
    </citation>
    <scope>NUCLEOTIDE SEQUENCE [LARGE SCALE GENOMIC DNA]</scope>
    <source>
        <strain evidence="2 3">AN110305</strain>
    </source>
</reference>
<dbReference type="OrthoDB" id="3364148at2"/>
<organism evidence="2 3">
    <name type="scientific">Solihabitans fulvus</name>
    <dbReference type="NCBI Taxonomy" id="1892852"/>
    <lineage>
        <taxon>Bacteria</taxon>
        <taxon>Bacillati</taxon>
        <taxon>Actinomycetota</taxon>
        <taxon>Actinomycetes</taxon>
        <taxon>Pseudonocardiales</taxon>
        <taxon>Pseudonocardiaceae</taxon>
        <taxon>Solihabitans</taxon>
    </lineage>
</organism>
<dbReference type="EMBL" id="VUOB01000005">
    <property type="protein sequence ID" value="KAA2265816.1"/>
    <property type="molecule type" value="Genomic_DNA"/>
</dbReference>
<dbReference type="InterPro" id="IPR016039">
    <property type="entry name" value="Thiolase-like"/>
</dbReference>
<protein>
    <submittedName>
        <fullName evidence="2">Beta-ketoacyl synthase</fullName>
    </submittedName>
</protein>
<sequence length="288" mass="29081">MTIAVTSWSVWLPGLGPAETLGGWSPGPACRPEEAGELLGRKGLLNKEPATRLALCAVHRALGLPPGHRRGRGAPPDPDTAVVASSNLGNVHTTCAVARAVRDQGVRGVSPLDAPNVSSNVIASSVAIWFGFGGPNLMVCSGHPSGLDAIALGGLLLASGRARRVVAVGVEPDDPIAAALCAPGPPLRQAAACVVLEPSGGIVLDRVTEAAGPVFRDEATPTIVIGPGGDGALDLTRRLGHTYGALGVLQVAVGAALLHERGGAARIVCGDPTDGYRTTRLTSARTAS</sequence>
<dbReference type="SUPFAM" id="SSF53901">
    <property type="entry name" value="Thiolase-like"/>
    <property type="match status" value="1"/>
</dbReference>
<reference evidence="2 3" key="1">
    <citation type="submission" date="2019-09" db="EMBL/GenBank/DDBJ databases">
        <title>Goodfellowia gen. nov., a new genus of the Pseudonocardineae related to Actinoalloteichus, containing Goodfellowia coeruleoviolacea gen. nov., comb. nov. gen. nov., comb. nov.</title>
        <authorList>
            <person name="Labeda D."/>
        </authorList>
    </citation>
    <scope>NUCLEOTIDE SEQUENCE [LARGE SCALE GENOMIC DNA]</scope>
    <source>
        <strain evidence="2 3">AN110305</strain>
    </source>
</reference>
<dbReference type="Pfam" id="PF00109">
    <property type="entry name" value="ketoacyl-synt"/>
    <property type="match status" value="1"/>
</dbReference>
<dbReference type="GO" id="GO:0016746">
    <property type="term" value="F:acyltransferase activity"/>
    <property type="evidence" value="ECO:0007669"/>
    <property type="project" value="InterPro"/>
</dbReference>
<dbReference type="Proteomes" id="UP000323454">
    <property type="component" value="Unassembled WGS sequence"/>
</dbReference>
<evidence type="ECO:0000313" key="3">
    <source>
        <dbReference type="Proteomes" id="UP000323454"/>
    </source>
</evidence>
<evidence type="ECO:0000259" key="1">
    <source>
        <dbReference type="Pfam" id="PF00109"/>
    </source>
</evidence>
<dbReference type="RefSeq" id="WP_149848101.1">
    <property type="nucleotide sequence ID" value="NZ_VUOB01000005.1"/>
</dbReference>